<comment type="caution">
    <text evidence="1">The sequence shown here is derived from an EMBL/GenBank/DDBJ whole genome shotgun (WGS) entry which is preliminary data.</text>
</comment>
<accession>A0AAW0VPY6</accession>
<gene>
    <name evidence="1" type="ORF">OTU49_014299</name>
</gene>
<evidence type="ECO:0000313" key="2">
    <source>
        <dbReference type="Proteomes" id="UP001445076"/>
    </source>
</evidence>
<name>A0AAW0VPY6_CHEQU</name>
<reference evidence="1 2" key="1">
    <citation type="journal article" date="2024" name="BMC Genomics">
        <title>Genome assembly of redclaw crayfish (Cherax quadricarinatus) provides insights into its immune adaptation and hypoxia tolerance.</title>
        <authorList>
            <person name="Liu Z."/>
            <person name="Zheng J."/>
            <person name="Li H."/>
            <person name="Fang K."/>
            <person name="Wang S."/>
            <person name="He J."/>
            <person name="Zhou D."/>
            <person name="Weng S."/>
            <person name="Chi M."/>
            <person name="Gu Z."/>
            <person name="He J."/>
            <person name="Li F."/>
            <person name="Wang M."/>
        </authorList>
    </citation>
    <scope>NUCLEOTIDE SEQUENCE [LARGE SCALE GENOMIC DNA]</scope>
    <source>
        <strain evidence="1">ZL_2023a</strain>
    </source>
</reference>
<dbReference type="EMBL" id="JARKIK010003312">
    <property type="protein sequence ID" value="KAK8719014.1"/>
    <property type="molecule type" value="Genomic_DNA"/>
</dbReference>
<protein>
    <submittedName>
        <fullName evidence="1">Uncharacterized protein</fullName>
    </submittedName>
</protein>
<dbReference type="Proteomes" id="UP001445076">
    <property type="component" value="Unassembled WGS sequence"/>
</dbReference>
<proteinExistence type="predicted"/>
<organism evidence="1 2">
    <name type="scientific">Cherax quadricarinatus</name>
    <name type="common">Australian red claw crayfish</name>
    <dbReference type="NCBI Taxonomy" id="27406"/>
    <lineage>
        <taxon>Eukaryota</taxon>
        <taxon>Metazoa</taxon>
        <taxon>Ecdysozoa</taxon>
        <taxon>Arthropoda</taxon>
        <taxon>Crustacea</taxon>
        <taxon>Multicrustacea</taxon>
        <taxon>Malacostraca</taxon>
        <taxon>Eumalacostraca</taxon>
        <taxon>Eucarida</taxon>
        <taxon>Decapoda</taxon>
        <taxon>Pleocyemata</taxon>
        <taxon>Astacidea</taxon>
        <taxon>Parastacoidea</taxon>
        <taxon>Parastacidae</taxon>
        <taxon>Cherax</taxon>
    </lineage>
</organism>
<keyword evidence="2" id="KW-1185">Reference proteome</keyword>
<evidence type="ECO:0000313" key="1">
    <source>
        <dbReference type="EMBL" id="KAK8719014.1"/>
    </source>
</evidence>
<dbReference type="AlphaFoldDB" id="A0AAW0VPY6"/>
<sequence>GMMAFRVPSTITWGRLFTVMEALKAGADRSSMSDPIATSAASYSLLESLKARGNNGSSPDAAASHSLVEDYAASDTSLEQVFLAFAREAALTPAHNFKIPTGIITKL</sequence>
<feature type="non-terminal residue" evidence="1">
    <location>
        <position position="1"/>
    </location>
</feature>